<dbReference type="InterPro" id="IPR011009">
    <property type="entry name" value="Kinase-like_dom_sf"/>
</dbReference>
<feature type="repeat" description="ANK" evidence="4">
    <location>
        <begin position="247"/>
        <end position="288"/>
    </location>
</feature>
<dbReference type="SUPFAM" id="SSF57997">
    <property type="entry name" value="Tropomyosin"/>
    <property type="match status" value="1"/>
</dbReference>
<dbReference type="InterPro" id="IPR002110">
    <property type="entry name" value="Ankyrin_rpt"/>
</dbReference>
<evidence type="ECO:0000256" key="1">
    <source>
        <dbReference type="ARBA" id="ARBA00005843"/>
    </source>
</evidence>
<dbReference type="Pfam" id="PF00069">
    <property type="entry name" value="Pkinase"/>
    <property type="match status" value="1"/>
</dbReference>
<evidence type="ECO:0000256" key="6">
    <source>
        <dbReference type="SAM" id="MobiDB-lite"/>
    </source>
</evidence>
<feature type="binding site" evidence="5">
    <location>
        <position position="563"/>
    </location>
    <ligand>
        <name>ATP</name>
        <dbReference type="ChEBI" id="CHEBI:30616"/>
    </ligand>
</feature>
<dbReference type="InterPro" id="IPR008266">
    <property type="entry name" value="Tyr_kinase_AS"/>
</dbReference>
<dbReference type="PROSITE" id="PS00107">
    <property type="entry name" value="PROTEIN_KINASE_ATP"/>
    <property type="match status" value="1"/>
</dbReference>
<dbReference type="EMBL" id="CALNXK010000004">
    <property type="protein sequence ID" value="CAH3036140.1"/>
    <property type="molecule type" value="Genomic_DNA"/>
</dbReference>
<dbReference type="Pfam" id="PF00023">
    <property type="entry name" value="Ank"/>
    <property type="match status" value="2"/>
</dbReference>
<dbReference type="SUPFAM" id="SSF48403">
    <property type="entry name" value="Ankyrin repeat"/>
    <property type="match status" value="1"/>
</dbReference>
<dbReference type="InterPro" id="IPR017441">
    <property type="entry name" value="Protein_kinase_ATP_BS"/>
</dbReference>
<keyword evidence="9" id="KW-1185">Reference proteome</keyword>
<dbReference type="Gene3D" id="1.10.287.1490">
    <property type="match status" value="1"/>
</dbReference>
<name>A0ABN8MUD5_9CNID</name>
<keyword evidence="2 5" id="KW-0547">Nucleotide-binding</keyword>
<reference evidence="8 9" key="1">
    <citation type="submission" date="2022-05" db="EMBL/GenBank/DDBJ databases">
        <authorList>
            <consortium name="Genoscope - CEA"/>
            <person name="William W."/>
        </authorList>
    </citation>
    <scope>NUCLEOTIDE SEQUENCE [LARGE SCALE GENOMIC DNA]</scope>
</reference>
<dbReference type="PROSITE" id="PS50011">
    <property type="entry name" value="PROTEIN_KINASE_DOM"/>
    <property type="match status" value="1"/>
</dbReference>
<feature type="region of interest" description="Disordered" evidence="6">
    <location>
        <begin position="323"/>
        <end position="357"/>
    </location>
</feature>
<dbReference type="SUPFAM" id="SSF56112">
    <property type="entry name" value="Protein kinase-like (PK-like)"/>
    <property type="match status" value="1"/>
</dbReference>
<dbReference type="Gene3D" id="3.30.200.20">
    <property type="entry name" value="Phosphorylase Kinase, domain 1"/>
    <property type="match status" value="1"/>
</dbReference>
<evidence type="ECO:0000313" key="8">
    <source>
        <dbReference type="EMBL" id="CAH3036140.1"/>
    </source>
</evidence>
<protein>
    <recommendedName>
        <fullName evidence="7">Protein kinase domain-containing protein</fullName>
    </recommendedName>
</protein>
<dbReference type="SMART" id="SM00248">
    <property type="entry name" value="ANK"/>
    <property type="match status" value="2"/>
</dbReference>
<sequence length="778" mass="88233">MKRGMEERYEDPAHPLLKKKIEPVEAYQNRKESQTLEELALLEGDDHAIGLEGLIIRERILGPDNPAVLYNIRYRGAVLADSGQYELCFGLWQRAMEKSMNNDDSIIGDLESYLSVFGEMLQNRILLRPNFIEDAFELLVAASEKRREKLQEGHESEEQEKTLYYALYLLMIYTKVKVQNANMTDFLQRFLRLNLSCSDGNTLLHLAAWHETPIKEGNVRSVCKLPCVETMKLILHAGGDVNAVNTEGNTPLHLAVKFKPAEPKDVEILREMLLLFLDIGADPKLENKNGQTPLDSCETDAARMILSEKRGLSAMNVVVGDAGKIGGGNEKRKKGGGLVPGSEKDLNENTQKETKTREISGQLMELRQQLESVQEQLRQRDGQLRQMTQQLTNVQGQLQGSEGQLRQMTQQFTNVQGQLRERDEQLRERTLQLTNVERQLPEKDGQLREMTQQLSNIQGQLREREGQLRELTQQLTNLQGQLQEKVEENTSLEERLRAKEQEVNELEVSLSTAQQALSERPRQQSPDWVISRDQIQLTEKCIGKGGWGSVVEGKYCGCTVAVKQIYEVLLNLSSHNREMFEREMSIASKCRHPCLLQFIGATNDEGSPLFVTELMETSLRKLLEQRSLSIAEVAVISLDVARALNYLHQKKPRPIIHRDISSANVLLWRQADQWRGKVSDYGAANFMQHTLSVCPGAAVYSAPEALTKKQTVKVDVYSFGVLICEICIGKLPNPDRRAEQVAMVKNKVLRALIRRCLQDNPQDRPSMEDVIGELEKLV</sequence>
<dbReference type="Gene3D" id="1.25.40.20">
    <property type="entry name" value="Ankyrin repeat-containing domain"/>
    <property type="match status" value="1"/>
</dbReference>
<keyword evidence="3 5" id="KW-0067">ATP-binding</keyword>
<dbReference type="PROSITE" id="PS50088">
    <property type="entry name" value="ANK_REPEAT"/>
    <property type="match status" value="1"/>
</dbReference>
<evidence type="ECO:0000256" key="2">
    <source>
        <dbReference type="ARBA" id="ARBA00022741"/>
    </source>
</evidence>
<keyword evidence="4" id="KW-0040">ANK repeat</keyword>
<evidence type="ECO:0000313" key="9">
    <source>
        <dbReference type="Proteomes" id="UP001159405"/>
    </source>
</evidence>
<dbReference type="InterPro" id="IPR036770">
    <property type="entry name" value="Ankyrin_rpt-contain_sf"/>
</dbReference>
<feature type="domain" description="Protein kinase" evidence="7">
    <location>
        <begin position="536"/>
        <end position="778"/>
    </location>
</feature>
<dbReference type="Gene3D" id="1.10.510.10">
    <property type="entry name" value="Transferase(Phosphotransferase) domain 1"/>
    <property type="match status" value="1"/>
</dbReference>
<dbReference type="PANTHER" id="PTHR44329:SF298">
    <property type="entry name" value="MIXED LINEAGE KINASE DOMAIN-LIKE PROTEIN"/>
    <property type="match status" value="1"/>
</dbReference>
<evidence type="ECO:0000259" key="7">
    <source>
        <dbReference type="PROSITE" id="PS50011"/>
    </source>
</evidence>
<dbReference type="InterPro" id="IPR051681">
    <property type="entry name" value="Ser/Thr_Kinases-Pseudokinases"/>
</dbReference>
<gene>
    <name evidence="8" type="ORF">PLOB_00030801</name>
</gene>
<evidence type="ECO:0000256" key="3">
    <source>
        <dbReference type="ARBA" id="ARBA00022840"/>
    </source>
</evidence>
<dbReference type="PANTHER" id="PTHR44329">
    <property type="entry name" value="SERINE/THREONINE-PROTEIN KINASE TNNI3K-RELATED"/>
    <property type="match status" value="1"/>
</dbReference>
<comment type="similarity">
    <text evidence="1">Belongs to the protein kinase superfamily. TKL Ser/Thr protein kinase family.</text>
</comment>
<comment type="caution">
    <text evidence="8">The sequence shown here is derived from an EMBL/GenBank/DDBJ whole genome shotgun (WGS) entry which is preliminary data.</text>
</comment>
<dbReference type="PROSITE" id="PS00109">
    <property type="entry name" value="PROTEIN_KINASE_TYR"/>
    <property type="match status" value="1"/>
</dbReference>
<accession>A0ABN8MUD5</accession>
<feature type="compositionally biased region" description="Basic and acidic residues" evidence="6">
    <location>
        <begin position="342"/>
        <end position="357"/>
    </location>
</feature>
<evidence type="ECO:0000256" key="4">
    <source>
        <dbReference type="PROSITE-ProRule" id="PRU00023"/>
    </source>
</evidence>
<dbReference type="InterPro" id="IPR000719">
    <property type="entry name" value="Prot_kinase_dom"/>
</dbReference>
<evidence type="ECO:0000256" key="5">
    <source>
        <dbReference type="PROSITE-ProRule" id="PRU10141"/>
    </source>
</evidence>
<proteinExistence type="inferred from homology"/>
<dbReference type="Proteomes" id="UP001159405">
    <property type="component" value="Unassembled WGS sequence"/>
</dbReference>
<organism evidence="8 9">
    <name type="scientific">Porites lobata</name>
    <dbReference type="NCBI Taxonomy" id="104759"/>
    <lineage>
        <taxon>Eukaryota</taxon>
        <taxon>Metazoa</taxon>
        <taxon>Cnidaria</taxon>
        <taxon>Anthozoa</taxon>
        <taxon>Hexacorallia</taxon>
        <taxon>Scleractinia</taxon>
        <taxon>Fungiina</taxon>
        <taxon>Poritidae</taxon>
        <taxon>Porites</taxon>
    </lineage>
</organism>